<dbReference type="Gene3D" id="1.20.5.1160">
    <property type="entry name" value="Vasodilator-stimulated phosphoprotein"/>
    <property type="match status" value="1"/>
</dbReference>
<sequence length="334" mass="34003">MTEISTKISGSAVRYGASYGGNKVFGSRSGGAFGVSRALGAGVGSGSGFGVRVGLGGGYGGGSGVGLGGGYGGGSGVGLGGGYGGGLESALGLGLGGAGYGLGIGLGAGGLGLGAAGGVSGRIASLRAAAAPLRARFGGRSFKIGGYGFSPSFFGTTRTVEAGILEMPSIDPSLPSVDAVQVTRLKEKEELQSLNNKFASFIDKVRNLEQQNAILRAQISMFTNPDQAGPGNTTVIMTSAIGAYKAQVDSLTATKEAMIAEITHFNGVIEEIQTKYEAETASTKTLELEWTTLKEEVDNLYLTIFELQTSITSIEDQIIFSKQIYEADSCMFCS</sequence>
<evidence type="ECO:0000313" key="6">
    <source>
        <dbReference type="Proteomes" id="UP000289886"/>
    </source>
</evidence>
<dbReference type="PANTHER" id="PTHR45616">
    <property type="entry name" value="GATA-TYPE DOMAIN-CONTAINING PROTEIN"/>
    <property type="match status" value="1"/>
</dbReference>
<comment type="caution">
    <text evidence="5">The sequence shown here is derived from an EMBL/GenBank/DDBJ whole genome shotgun (WGS) entry which is preliminary data.</text>
</comment>
<proteinExistence type="predicted"/>
<dbReference type="PANTHER" id="PTHR45616:SF4">
    <property type="entry name" value="THREAD BIOPOLYMER FILAMENT SUBUNIT ALPHA"/>
    <property type="match status" value="1"/>
</dbReference>
<accession>A0A444U624</accession>
<gene>
    <name evidence="5" type="ORF">EOD39_17841</name>
</gene>
<feature type="domain" description="IF rod" evidence="4">
    <location>
        <begin position="187"/>
        <end position="334"/>
    </location>
</feature>
<feature type="coiled-coil region" evidence="3">
    <location>
        <begin position="177"/>
        <end position="218"/>
    </location>
</feature>
<evidence type="ECO:0000259" key="4">
    <source>
        <dbReference type="PROSITE" id="PS51842"/>
    </source>
</evidence>
<dbReference type="GO" id="GO:0005882">
    <property type="term" value="C:intermediate filament"/>
    <property type="evidence" value="ECO:0007669"/>
    <property type="project" value="UniProtKB-KW"/>
</dbReference>
<evidence type="ECO:0000256" key="1">
    <source>
        <dbReference type="ARBA" id="ARBA00022754"/>
    </source>
</evidence>
<dbReference type="Proteomes" id="UP000289886">
    <property type="component" value="Unassembled WGS sequence"/>
</dbReference>
<dbReference type="SUPFAM" id="SSF64593">
    <property type="entry name" value="Intermediate filament protein, coiled coil region"/>
    <property type="match status" value="1"/>
</dbReference>
<evidence type="ECO:0000256" key="2">
    <source>
        <dbReference type="ARBA" id="ARBA00023054"/>
    </source>
</evidence>
<dbReference type="Pfam" id="PF00038">
    <property type="entry name" value="Filament"/>
    <property type="match status" value="1"/>
</dbReference>
<dbReference type="PROSITE" id="PS51842">
    <property type="entry name" value="IF_ROD_2"/>
    <property type="match status" value="1"/>
</dbReference>
<keyword evidence="1" id="KW-0403">Intermediate filament</keyword>
<organism evidence="5 6">
    <name type="scientific">Acipenser ruthenus</name>
    <name type="common">Sterlet sturgeon</name>
    <dbReference type="NCBI Taxonomy" id="7906"/>
    <lineage>
        <taxon>Eukaryota</taxon>
        <taxon>Metazoa</taxon>
        <taxon>Chordata</taxon>
        <taxon>Craniata</taxon>
        <taxon>Vertebrata</taxon>
        <taxon>Euteleostomi</taxon>
        <taxon>Actinopterygii</taxon>
        <taxon>Chondrostei</taxon>
        <taxon>Acipenseriformes</taxon>
        <taxon>Acipenseridae</taxon>
        <taxon>Acipenser</taxon>
    </lineage>
</organism>
<keyword evidence="6" id="KW-1185">Reference proteome</keyword>
<evidence type="ECO:0000313" key="5">
    <source>
        <dbReference type="EMBL" id="RXM30539.1"/>
    </source>
</evidence>
<keyword evidence="2 3" id="KW-0175">Coiled coil</keyword>
<name>A0A444U624_ACIRT</name>
<protein>
    <submittedName>
        <fullName evidence="5">Thread biopolymer filament subunit alpha</fullName>
    </submittedName>
</protein>
<dbReference type="InterPro" id="IPR039008">
    <property type="entry name" value="IF_rod_dom"/>
</dbReference>
<evidence type="ECO:0000256" key="3">
    <source>
        <dbReference type="SAM" id="Coils"/>
    </source>
</evidence>
<dbReference type="AlphaFoldDB" id="A0A444U624"/>
<dbReference type="EMBL" id="SCEB01215251">
    <property type="protein sequence ID" value="RXM30539.1"/>
    <property type="molecule type" value="Genomic_DNA"/>
</dbReference>
<reference evidence="5 6" key="1">
    <citation type="submission" date="2019-01" db="EMBL/GenBank/DDBJ databases">
        <title>Draft Genome and Complete Hox-Cluster Characterization of the Sterlet Sturgeon (Acipenser ruthenus).</title>
        <authorList>
            <person name="Wei Q."/>
        </authorList>
    </citation>
    <scope>NUCLEOTIDE SEQUENCE [LARGE SCALE GENOMIC DNA]</scope>
    <source>
        <strain evidence="5">WHYD16114868_AA</strain>
        <tissue evidence="5">Blood</tissue>
    </source>
</reference>